<dbReference type="InterPro" id="IPR027843">
    <property type="entry name" value="DUF4440"/>
</dbReference>
<sequence>MKNYTFAFILIINFCFQGFSQTIDKETETLVRELSTKEISAILNHDHEALKDIWAEDFMVNNPANMVINGRSIVFERMKEGTINYSAFEREIEGLMLMENSVVEMGLETVHPKEGAPMAGQKVLRRYTNFWIKEEGRWIIKARHANVICGSN</sequence>
<accession>A0A2T0WL05</accession>
<evidence type="ECO:0000313" key="2">
    <source>
        <dbReference type="EMBL" id="PRY87390.1"/>
    </source>
</evidence>
<feature type="domain" description="DUF4440" evidence="1">
    <location>
        <begin position="31"/>
        <end position="140"/>
    </location>
</feature>
<dbReference type="AlphaFoldDB" id="A0A2T0WL05"/>
<reference evidence="2 3" key="1">
    <citation type="submission" date="2018-03" db="EMBL/GenBank/DDBJ databases">
        <title>Genomic Encyclopedia of Archaeal and Bacterial Type Strains, Phase II (KMG-II): from individual species to whole genera.</title>
        <authorList>
            <person name="Goeker M."/>
        </authorList>
    </citation>
    <scope>NUCLEOTIDE SEQUENCE [LARGE SCALE GENOMIC DNA]</scope>
    <source>
        <strain evidence="2 3">DSM 27929</strain>
    </source>
</reference>
<dbReference type="SUPFAM" id="SSF54427">
    <property type="entry name" value="NTF2-like"/>
    <property type="match status" value="1"/>
</dbReference>
<evidence type="ECO:0000259" key="1">
    <source>
        <dbReference type="Pfam" id="PF14534"/>
    </source>
</evidence>
<proteinExistence type="predicted"/>
<gene>
    <name evidence="2" type="ORF">CLW00_1069</name>
</gene>
<dbReference type="EMBL" id="PVTR01000006">
    <property type="protein sequence ID" value="PRY87390.1"/>
    <property type="molecule type" value="Genomic_DNA"/>
</dbReference>
<organism evidence="2 3">
    <name type="scientific">Mongoliibacter ruber</name>
    <dbReference type="NCBI Taxonomy" id="1750599"/>
    <lineage>
        <taxon>Bacteria</taxon>
        <taxon>Pseudomonadati</taxon>
        <taxon>Bacteroidota</taxon>
        <taxon>Cytophagia</taxon>
        <taxon>Cytophagales</taxon>
        <taxon>Cyclobacteriaceae</taxon>
        <taxon>Mongoliibacter</taxon>
    </lineage>
</organism>
<dbReference type="Pfam" id="PF14534">
    <property type="entry name" value="DUF4440"/>
    <property type="match status" value="1"/>
</dbReference>
<dbReference type="RefSeq" id="WP_106133691.1">
    <property type="nucleotide sequence ID" value="NZ_PVTR01000006.1"/>
</dbReference>
<dbReference type="Gene3D" id="3.10.450.50">
    <property type="match status" value="1"/>
</dbReference>
<protein>
    <submittedName>
        <fullName evidence="2">Uncharacterized protein DUF4440</fullName>
    </submittedName>
</protein>
<keyword evidence="3" id="KW-1185">Reference proteome</keyword>
<dbReference type="Proteomes" id="UP000238157">
    <property type="component" value="Unassembled WGS sequence"/>
</dbReference>
<dbReference type="OrthoDB" id="1442122at2"/>
<comment type="caution">
    <text evidence="2">The sequence shown here is derived from an EMBL/GenBank/DDBJ whole genome shotgun (WGS) entry which is preliminary data.</text>
</comment>
<name>A0A2T0WL05_9BACT</name>
<dbReference type="InterPro" id="IPR032710">
    <property type="entry name" value="NTF2-like_dom_sf"/>
</dbReference>
<evidence type="ECO:0000313" key="3">
    <source>
        <dbReference type="Proteomes" id="UP000238157"/>
    </source>
</evidence>